<organism evidence="2 3">
    <name type="scientific">Nocardia terpenica</name>
    <dbReference type="NCBI Taxonomy" id="455432"/>
    <lineage>
        <taxon>Bacteria</taxon>
        <taxon>Bacillati</taxon>
        <taxon>Actinomycetota</taxon>
        <taxon>Actinomycetes</taxon>
        <taxon>Mycobacteriales</taxon>
        <taxon>Nocardiaceae</taxon>
        <taxon>Nocardia</taxon>
    </lineage>
</organism>
<sequence length="66" mass="7145">MRKMGKEQSGRIDDLSAKGMTTPPTTTTTTVEHRGHFDIMQFGDAFALVTASAHSWQCGGQGFESP</sequence>
<dbReference type="Proteomes" id="UP000076512">
    <property type="component" value="Unassembled WGS sequence"/>
</dbReference>
<keyword evidence="3" id="KW-1185">Reference proteome</keyword>
<protein>
    <submittedName>
        <fullName evidence="2">Uncharacterized protein</fullName>
    </submittedName>
</protein>
<dbReference type="EMBL" id="LWGR01000015">
    <property type="protein sequence ID" value="KZM70396.1"/>
    <property type="molecule type" value="Genomic_DNA"/>
</dbReference>
<name>A0A164JH40_9NOCA</name>
<accession>A0A164JH40</accession>
<feature type="region of interest" description="Disordered" evidence="1">
    <location>
        <begin position="1"/>
        <end position="30"/>
    </location>
</feature>
<evidence type="ECO:0000256" key="1">
    <source>
        <dbReference type="SAM" id="MobiDB-lite"/>
    </source>
</evidence>
<gene>
    <name evidence="2" type="ORF">AWN90_03695</name>
</gene>
<evidence type="ECO:0000313" key="2">
    <source>
        <dbReference type="EMBL" id="KZM70396.1"/>
    </source>
</evidence>
<evidence type="ECO:0000313" key="3">
    <source>
        <dbReference type="Proteomes" id="UP000076512"/>
    </source>
</evidence>
<feature type="compositionally biased region" description="Basic and acidic residues" evidence="1">
    <location>
        <begin position="1"/>
        <end position="16"/>
    </location>
</feature>
<reference evidence="2 3" key="1">
    <citation type="submission" date="2016-04" db="EMBL/GenBank/DDBJ databases">
        <authorList>
            <person name="Evans L.H."/>
            <person name="Alamgir A."/>
            <person name="Owens N."/>
            <person name="Weber N.D."/>
            <person name="Virtaneva K."/>
            <person name="Barbian K."/>
            <person name="Babar A."/>
            <person name="Rosenke K."/>
        </authorList>
    </citation>
    <scope>NUCLEOTIDE SEQUENCE [LARGE SCALE GENOMIC DNA]</scope>
    <source>
        <strain evidence="2 3">IFM 0406</strain>
    </source>
</reference>
<comment type="caution">
    <text evidence="2">The sequence shown here is derived from an EMBL/GenBank/DDBJ whole genome shotgun (WGS) entry which is preliminary data.</text>
</comment>
<proteinExistence type="predicted"/>
<feature type="compositionally biased region" description="Low complexity" evidence="1">
    <location>
        <begin position="21"/>
        <end position="30"/>
    </location>
</feature>
<dbReference type="AlphaFoldDB" id="A0A164JH40"/>